<dbReference type="GO" id="GO:0006352">
    <property type="term" value="P:DNA-templated transcription initiation"/>
    <property type="evidence" value="ECO:0007669"/>
    <property type="project" value="InterPro"/>
</dbReference>
<keyword evidence="10" id="KW-1185">Reference proteome</keyword>
<name>A0A8X8Y4W0_SALSN</name>
<dbReference type="GO" id="GO:0071482">
    <property type="term" value="P:cellular response to light stimulus"/>
    <property type="evidence" value="ECO:0007669"/>
    <property type="project" value="UniProtKB-ARBA"/>
</dbReference>
<evidence type="ECO:0000259" key="6">
    <source>
        <dbReference type="Pfam" id="PF04539"/>
    </source>
</evidence>
<dbReference type="Proteomes" id="UP000298416">
    <property type="component" value="Unassembled WGS sequence"/>
</dbReference>
<comment type="similarity">
    <text evidence="1">Belongs to the sigma-70 factor family.</text>
</comment>
<dbReference type="InterPro" id="IPR007627">
    <property type="entry name" value="RNA_pol_sigma70_r2"/>
</dbReference>
<sequence length="425" mass="48236">MHMAIAIRSNHSPKLPNMLFTSSHLCISSLPQSSSNYTCAALQQHIFLLPAGGFLQLAGTTTPSPLRILERESKCDESIIRRKRRRRRRRKRRNTLDRIYNDDEEEVELEKDDEIALLPAKKAGKSRFMNPKEEARFSRYLKERERIEAVRRGLVAEKGGDEVSSNEWAMAAGISRRKLDEILWNGRESENRITSCYHGLVVSIASSYLGRGLSLQDLAQEGSIGLLRGAIKFNPDKGYKLSTYAYWWIRQSITRAVASKSKMIRLPSSISELIPKICEASNELSRELARVPTYQEIAEAIDVEAGAVRLAVEGKRGPISLDQVMTSYGYMSLQDIIAGPEELGPELMMKKEMVRAEIGKLMEKLCEREAEILRLHYGLSGESLWSFEEIGRLVKLSRERVRQINTAAVAKLREGSQEDDLKYFI</sequence>
<dbReference type="Gene3D" id="1.10.10.10">
    <property type="entry name" value="Winged helix-like DNA-binding domain superfamily/Winged helix DNA-binding domain"/>
    <property type="match status" value="2"/>
</dbReference>
<evidence type="ECO:0008006" key="11">
    <source>
        <dbReference type="Google" id="ProtNLM"/>
    </source>
</evidence>
<dbReference type="SUPFAM" id="SSF88659">
    <property type="entry name" value="Sigma3 and sigma4 domains of RNA polymerase sigma factors"/>
    <property type="match status" value="2"/>
</dbReference>
<evidence type="ECO:0000313" key="10">
    <source>
        <dbReference type="Proteomes" id="UP000298416"/>
    </source>
</evidence>
<feature type="domain" description="RNA polymerase sigma-70 region 2" evidence="7">
    <location>
        <begin position="196"/>
        <end position="261"/>
    </location>
</feature>
<dbReference type="InterPro" id="IPR036388">
    <property type="entry name" value="WH-like_DNA-bd_sf"/>
</dbReference>
<feature type="domain" description="RNA polymerase sigma-70 region 4" evidence="8">
    <location>
        <begin position="361"/>
        <end position="414"/>
    </location>
</feature>
<keyword evidence="3" id="KW-0731">Sigma factor</keyword>
<dbReference type="PRINTS" id="PR00046">
    <property type="entry name" value="SIGMA70FCT"/>
</dbReference>
<dbReference type="AlphaFoldDB" id="A0A8X8Y4W0"/>
<dbReference type="Pfam" id="PF04545">
    <property type="entry name" value="Sigma70_r4"/>
    <property type="match status" value="1"/>
</dbReference>
<dbReference type="InterPro" id="IPR007630">
    <property type="entry name" value="RNA_pol_sigma70_r4"/>
</dbReference>
<dbReference type="InterPro" id="IPR050239">
    <property type="entry name" value="Sigma-70_RNA_pol_init_factors"/>
</dbReference>
<reference evidence="9" key="2">
    <citation type="submission" date="2020-08" db="EMBL/GenBank/DDBJ databases">
        <title>Plant Genome Project.</title>
        <authorList>
            <person name="Zhang R.-G."/>
        </authorList>
    </citation>
    <scope>NUCLEOTIDE SEQUENCE</scope>
    <source>
        <strain evidence="9">Huo1</strain>
        <tissue evidence="9">Leaf</tissue>
    </source>
</reference>
<keyword evidence="2" id="KW-0805">Transcription regulation</keyword>
<protein>
    <recommendedName>
        <fullName evidence="11">RNA polymerase primary sigma factor</fullName>
    </recommendedName>
</protein>
<comment type="caution">
    <text evidence="9">The sequence shown here is derived from an EMBL/GenBank/DDBJ whole genome shotgun (WGS) entry which is preliminary data.</text>
</comment>
<dbReference type="Pfam" id="PF04539">
    <property type="entry name" value="Sigma70_r3"/>
    <property type="match status" value="1"/>
</dbReference>
<feature type="domain" description="RNA polymerase sigma-70 region 3" evidence="6">
    <location>
        <begin position="272"/>
        <end position="348"/>
    </location>
</feature>
<dbReference type="InterPro" id="IPR014284">
    <property type="entry name" value="RNA_pol_sigma-70_dom"/>
</dbReference>
<dbReference type="Gene3D" id="1.10.601.10">
    <property type="entry name" value="RNA Polymerase Primary Sigma Factor"/>
    <property type="match status" value="1"/>
</dbReference>
<evidence type="ECO:0000259" key="8">
    <source>
        <dbReference type="Pfam" id="PF04545"/>
    </source>
</evidence>
<dbReference type="PANTHER" id="PTHR30603:SF47">
    <property type="entry name" value="RNA POLYMERASE SIGMA FACTOR SIGD, CHLOROPLASTIC"/>
    <property type="match status" value="1"/>
</dbReference>
<gene>
    <name evidence="9" type="ORF">SASPL_115284</name>
</gene>
<dbReference type="EMBL" id="PNBA02000005">
    <property type="protein sequence ID" value="KAG6424864.1"/>
    <property type="molecule type" value="Genomic_DNA"/>
</dbReference>
<evidence type="ECO:0000256" key="4">
    <source>
        <dbReference type="ARBA" id="ARBA00023125"/>
    </source>
</evidence>
<proteinExistence type="inferred from homology"/>
<reference evidence="9" key="1">
    <citation type="submission" date="2018-01" db="EMBL/GenBank/DDBJ databases">
        <authorList>
            <person name="Mao J.F."/>
        </authorList>
    </citation>
    <scope>NUCLEOTIDE SEQUENCE</scope>
    <source>
        <strain evidence="9">Huo1</strain>
        <tissue evidence="9">Leaf</tissue>
    </source>
</reference>
<dbReference type="InterPro" id="IPR000943">
    <property type="entry name" value="RNA_pol_sigma70"/>
</dbReference>
<dbReference type="CDD" id="cd06171">
    <property type="entry name" value="Sigma70_r4"/>
    <property type="match status" value="1"/>
</dbReference>
<dbReference type="InterPro" id="IPR013324">
    <property type="entry name" value="RNA_pol_sigma_r3/r4-like"/>
</dbReference>
<keyword evidence="4" id="KW-0238">DNA-binding</keyword>
<keyword evidence="5" id="KW-0804">Transcription</keyword>
<evidence type="ECO:0000256" key="1">
    <source>
        <dbReference type="ARBA" id="ARBA00007788"/>
    </source>
</evidence>
<dbReference type="Pfam" id="PF04542">
    <property type="entry name" value="Sigma70_r2"/>
    <property type="match status" value="1"/>
</dbReference>
<organism evidence="9">
    <name type="scientific">Salvia splendens</name>
    <name type="common">Scarlet sage</name>
    <dbReference type="NCBI Taxonomy" id="180675"/>
    <lineage>
        <taxon>Eukaryota</taxon>
        <taxon>Viridiplantae</taxon>
        <taxon>Streptophyta</taxon>
        <taxon>Embryophyta</taxon>
        <taxon>Tracheophyta</taxon>
        <taxon>Spermatophyta</taxon>
        <taxon>Magnoliopsida</taxon>
        <taxon>eudicotyledons</taxon>
        <taxon>Gunneridae</taxon>
        <taxon>Pentapetalae</taxon>
        <taxon>asterids</taxon>
        <taxon>lamiids</taxon>
        <taxon>Lamiales</taxon>
        <taxon>Lamiaceae</taxon>
        <taxon>Nepetoideae</taxon>
        <taxon>Mentheae</taxon>
        <taxon>Salviinae</taxon>
        <taxon>Salvia</taxon>
        <taxon>Salvia subgen. Calosphace</taxon>
        <taxon>core Calosphace</taxon>
    </lineage>
</organism>
<dbReference type="GO" id="GO:0016987">
    <property type="term" value="F:sigma factor activity"/>
    <property type="evidence" value="ECO:0007669"/>
    <property type="project" value="UniProtKB-KW"/>
</dbReference>
<evidence type="ECO:0000256" key="5">
    <source>
        <dbReference type="ARBA" id="ARBA00023163"/>
    </source>
</evidence>
<evidence type="ECO:0000259" key="7">
    <source>
        <dbReference type="Pfam" id="PF04542"/>
    </source>
</evidence>
<dbReference type="InterPro" id="IPR013325">
    <property type="entry name" value="RNA_pol_sigma_r2"/>
</dbReference>
<evidence type="ECO:0000256" key="3">
    <source>
        <dbReference type="ARBA" id="ARBA00023082"/>
    </source>
</evidence>
<dbReference type="OrthoDB" id="206108at2759"/>
<evidence type="ECO:0000256" key="2">
    <source>
        <dbReference type="ARBA" id="ARBA00023015"/>
    </source>
</evidence>
<dbReference type="GO" id="GO:0003677">
    <property type="term" value="F:DNA binding"/>
    <property type="evidence" value="ECO:0007669"/>
    <property type="project" value="UniProtKB-KW"/>
</dbReference>
<dbReference type="PANTHER" id="PTHR30603">
    <property type="entry name" value="RNA POLYMERASE SIGMA FACTOR RPO"/>
    <property type="match status" value="1"/>
</dbReference>
<dbReference type="InterPro" id="IPR007624">
    <property type="entry name" value="RNA_pol_sigma70_r3"/>
</dbReference>
<dbReference type="NCBIfam" id="TIGR02937">
    <property type="entry name" value="sigma70-ECF"/>
    <property type="match status" value="1"/>
</dbReference>
<evidence type="ECO:0000313" key="9">
    <source>
        <dbReference type="EMBL" id="KAG6424864.1"/>
    </source>
</evidence>
<accession>A0A8X8Y4W0</accession>
<dbReference type="SUPFAM" id="SSF88946">
    <property type="entry name" value="Sigma2 domain of RNA polymerase sigma factors"/>
    <property type="match status" value="1"/>
</dbReference>